<reference evidence="1" key="1">
    <citation type="submission" date="2014-05" db="EMBL/GenBank/DDBJ databases">
        <authorList>
            <person name="Chronopoulou M."/>
        </authorList>
    </citation>
    <scope>NUCLEOTIDE SEQUENCE</scope>
    <source>
        <tissue evidence="1">Whole organism</tissue>
    </source>
</reference>
<protein>
    <submittedName>
        <fullName evidence="1">Uncharacterized protein</fullName>
    </submittedName>
</protein>
<organism evidence="1">
    <name type="scientific">Lepeophtheirus salmonis</name>
    <name type="common">Salmon louse</name>
    <name type="synonym">Caligus salmonis</name>
    <dbReference type="NCBI Taxonomy" id="72036"/>
    <lineage>
        <taxon>Eukaryota</taxon>
        <taxon>Metazoa</taxon>
        <taxon>Ecdysozoa</taxon>
        <taxon>Arthropoda</taxon>
        <taxon>Crustacea</taxon>
        <taxon>Multicrustacea</taxon>
        <taxon>Hexanauplia</taxon>
        <taxon>Copepoda</taxon>
        <taxon>Siphonostomatoida</taxon>
        <taxon>Caligidae</taxon>
        <taxon>Lepeophtheirus</taxon>
    </lineage>
</organism>
<accession>A0A0K2TH18</accession>
<proteinExistence type="predicted"/>
<dbReference type="EMBL" id="HACA01007430">
    <property type="protein sequence ID" value="CDW24791.1"/>
    <property type="molecule type" value="Transcribed_RNA"/>
</dbReference>
<name>A0A0K2TH18_LEPSM</name>
<evidence type="ECO:0000313" key="1">
    <source>
        <dbReference type="EMBL" id="CDW24791.1"/>
    </source>
</evidence>
<sequence>MDFLAKESESLN</sequence>